<dbReference type="Proteomes" id="UP000814128">
    <property type="component" value="Unassembled WGS sequence"/>
</dbReference>
<reference evidence="1" key="2">
    <citation type="journal article" date="2022" name="New Phytol.">
        <title>Evolutionary transition to the ectomycorrhizal habit in the genomes of a hyperdiverse lineage of mushroom-forming fungi.</title>
        <authorList>
            <person name="Looney B."/>
            <person name="Miyauchi S."/>
            <person name="Morin E."/>
            <person name="Drula E."/>
            <person name="Courty P.E."/>
            <person name="Kohler A."/>
            <person name="Kuo A."/>
            <person name="LaButti K."/>
            <person name="Pangilinan J."/>
            <person name="Lipzen A."/>
            <person name="Riley R."/>
            <person name="Andreopoulos W."/>
            <person name="He G."/>
            <person name="Johnson J."/>
            <person name="Nolan M."/>
            <person name="Tritt A."/>
            <person name="Barry K.W."/>
            <person name="Grigoriev I.V."/>
            <person name="Nagy L.G."/>
            <person name="Hibbett D."/>
            <person name="Henrissat B."/>
            <person name="Matheny P.B."/>
            <person name="Labbe J."/>
            <person name="Martin F.M."/>
        </authorList>
    </citation>
    <scope>NUCLEOTIDE SEQUENCE</scope>
    <source>
        <strain evidence="1">EC-137</strain>
    </source>
</reference>
<protein>
    <submittedName>
        <fullName evidence="1">Uncharacterized protein</fullName>
    </submittedName>
</protein>
<comment type="caution">
    <text evidence="1">The sequence shown here is derived from an EMBL/GenBank/DDBJ whole genome shotgun (WGS) entry which is preliminary data.</text>
</comment>
<dbReference type="EMBL" id="MU273611">
    <property type="protein sequence ID" value="KAI0030664.1"/>
    <property type="molecule type" value="Genomic_DNA"/>
</dbReference>
<accession>A0ACB8QFT2</accession>
<organism evidence="1 2">
    <name type="scientific">Vararia minispora EC-137</name>
    <dbReference type="NCBI Taxonomy" id="1314806"/>
    <lineage>
        <taxon>Eukaryota</taxon>
        <taxon>Fungi</taxon>
        <taxon>Dikarya</taxon>
        <taxon>Basidiomycota</taxon>
        <taxon>Agaricomycotina</taxon>
        <taxon>Agaricomycetes</taxon>
        <taxon>Russulales</taxon>
        <taxon>Lachnocladiaceae</taxon>
        <taxon>Vararia</taxon>
    </lineage>
</organism>
<keyword evidence="2" id="KW-1185">Reference proteome</keyword>
<gene>
    <name evidence="1" type="ORF">K488DRAFT_87570</name>
</gene>
<name>A0ACB8QFT2_9AGAM</name>
<proteinExistence type="predicted"/>
<reference evidence="1" key="1">
    <citation type="submission" date="2021-02" db="EMBL/GenBank/DDBJ databases">
        <authorList>
            <consortium name="DOE Joint Genome Institute"/>
            <person name="Ahrendt S."/>
            <person name="Looney B.P."/>
            <person name="Miyauchi S."/>
            <person name="Morin E."/>
            <person name="Drula E."/>
            <person name="Courty P.E."/>
            <person name="Chicoki N."/>
            <person name="Fauchery L."/>
            <person name="Kohler A."/>
            <person name="Kuo A."/>
            <person name="Labutti K."/>
            <person name="Pangilinan J."/>
            <person name="Lipzen A."/>
            <person name="Riley R."/>
            <person name="Andreopoulos W."/>
            <person name="He G."/>
            <person name="Johnson J."/>
            <person name="Barry K.W."/>
            <person name="Grigoriev I.V."/>
            <person name="Nagy L."/>
            <person name="Hibbett D."/>
            <person name="Henrissat B."/>
            <person name="Matheny P.B."/>
            <person name="Labbe J."/>
            <person name="Martin F."/>
        </authorList>
    </citation>
    <scope>NUCLEOTIDE SEQUENCE</scope>
    <source>
        <strain evidence="1">EC-137</strain>
    </source>
</reference>
<evidence type="ECO:0000313" key="1">
    <source>
        <dbReference type="EMBL" id="KAI0030664.1"/>
    </source>
</evidence>
<evidence type="ECO:0000313" key="2">
    <source>
        <dbReference type="Proteomes" id="UP000814128"/>
    </source>
</evidence>
<sequence length="206" mass="22442">MSPTTDPASSQAVAQRNVAGALLAVLFILVGFFLWLFLGRFGKQTRNFSRRLFCCQRRRRTKCAGLPVVAWDTMPAGADSPLDAEKGAQIAVYKQVYILCMSFTPLLYEPHGFLLADLDRALDRLQNAQRAAPLPAPTRSEPSRPHADAQHPAPPPPPLAQPGSGGAHASARDDARVKQRQAAPDPTHASRRLLARCATAILFRGR</sequence>